<dbReference type="SMART" id="SM00325">
    <property type="entry name" value="RhoGEF"/>
    <property type="match status" value="1"/>
</dbReference>
<sequence length="322" mass="36341">MEVPRRPQPSSFTLALPKPLGAIQKVTKKDPVEEKLQEKDGTTEKNQFGEETFSTEEKSGVSVLVEASAETSEIEDLNTSSVTDSKLSSQDSFSEDSSISEERLAQEAEEAKKKSEEEEAAAKERAAQRQLLAIEELVHSERNYLRLLQLSTVTIRSNLQKLQPPPANLDSMFLYIDEVIEVSSRLLSMLDQKQVRPGDPQFLETLCDSFLSLSSDIEAAYNEYLANYNHITVVENSYKQKEGLWNEIVKVIKASAPDVNATSLSFFLVMPVQRIARYPLLLQTIQKHTDQAHPAYALLEQTAHTSIALNCRINEYKRFREV</sequence>
<reference evidence="3" key="1">
    <citation type="submission" date="2022-08" db="EMBL/GenBank/DDBJ databases">
        <title>Genome sequencing of akame (Lates japonicus).</title>
        <authorList>
            <person name="Hashiguchi Y."/>
            <person name="Takahashi H."/>
        </authorList>
    </citation>
    <scope>NUCLEOTIDE SEQUENCE</scope>
    <source>
        <strain evidence="3">Kochi</strain>
    </source>
</reference>
<dbReference type="SUPFAM" id="SSF48065">
    <property type="entry name" value="DBL homology domain (DH-domain)"/>
    <property type="match status" value="1"/>
</dbReference>
<feature type="compositionally biased region" description="Low complexity" evidence="1">
    <location>
        <begin position="84"/>
        <end position="97"/>
    </location>
</feature>
<dbReference type="PROSITE" id="PS50010">
    <property type="entry name" value="DH_2"/>
    <property type="match status" value="1"/>
</dbReference>
<dbReference type="AlphaFoldDB" id="A0AAD3RIM8"/>
<proteinExistence type="predicted"/>
<dbReference type="Proteomes" id="UP001279410">
    <property type="component" value="Unassembled WGS sequence"/>
</dbReference>
<dbReference type="Gene3D" id="1.20.900.10">
    <property type="entry name" value="Dbl homology (DH) domain"/>
    <property type="match status" value="1"/>
</dbReference>
<dbReference type="FunFam" id="1.20.900.10:FF:000063">
    <property type="entry name" value="Rho guanine nucleotide exchange factor (GEF) 37"/>
    <property type="match status" value="1"/>
</dbReference>
<feature type="domain" description="DH" evidence="2">
    <location>
        <begin position="129"/>
        <end position="316"/>
    </location>
</feature>
<name>A0AAD3RIM8_LATJO</name>
<comment type="caution">
    <text evidence="3">The sequence shown here is derived from an EMBL/GenBank/DDBJ whole genome shotgun (WGS) entry which is preliminary data.</text>
</comment>
<dbReference type="EMBL" id="BRZM01000373">
    <property type="protein sequence ID" value="GLD70533.1"/>
    <property type="molecule type" value="Genomic_DNA"/>
</dbReference>
<feature type="compositionally biased region" description="Basic and acidic residues" evidence="1">
    <location>
        <begin position="27"/>
        <end position="43"/>
    </location>
</feature>
<accession>A0AAD3RIM8</accession>
<dbReference type="InterPro" id="IPR000219">
    <property type="entry name" value="DH_dom"/>
</dbReference>
<evidence type="ECO:0000313" key="3">
    <source>
        <dbReference type="EMBL" id="GLD70533.1"/>
    </source>
</evidence>
<evidence type="ECO:0000313" key="4">
    <source>
        <dbReference type="Proteomes" id="UP001279410"/>
    </source>
</evidence>
<feature type="region of interest" description="Disordered" evidence="1">
    <location>
        <begin position="23"/>
        <end position="121"/>
    </location>
</feature>
<evidence type="ECO:0000259" key="2">
    <source>
        <dbReference type="PROSITE" id="PS50010"/>
    </source>
</evidence>
<dbReference type="Pfam" id="PF00621">
    <property type="entry name" value="RhoGEF"/>
    <property type="match status" value="1"/>
</dbReference>
<dbReference type="InterPro" id="IPR051492">
    <property type="entry name" value="Dynamin-Rho_GEF"/>
</dbReference>
<evidence type="ECO:0000256" key="1">
    <source>
        <dbReference type="SAM" id="MobiDB-lite"/>
    </source>
</evidence>
<protein>
    <submittedName>
        <fullName evidence="3">Rho guanine nucleotide exchange factor 37</fullName>
    </submittedName>
</protein>
<dbReference type="GO" id="GO:0005085">
    <property type="term" value="F:guanyl-nucleotide exchange factor activity"/>
    <property type="evidence" value="ECO:0007669"/>
    <property type="project" value="InterPro"/>
</dbReference>
<organism evidence="3 4">
    <name type="scientific">Lates japonicus</name>
    <name type="common">Japanese lates</name>
    <dbReference type="NCBI Taxonomy" id="270547"/>
    <lineage>
        <taxon>Eukaryota</taxon>
        <taxon>Metazoa</taxon>
        <taxon>Chordata</taxon>
        <taxon>Craniata</taxon>
        <taxon>Vertebrata</taxon>
        <taxon>Euteleostomi</taxon>
        <taxon>Actinopterygii</taxon>
        <taxon>Neopterygii</taxon>
        <taxon>Teleostei</taxon>
        <taxon>Neoteleostei</taxon>
        <taxon>Acanthomorphata</taxon>
        <taxon>Carangaria</taxon>
        <taxon>Carangaria incertae sedis</taxon>
        <taxon>Centropomidae</taxon>
        <taxon>Lates</taxon>
    </lineage>
</organism>
<feature type="compositionally biased region" description="Basic and acidic residues" evidence="1">
    <location>
        <begin position="100"/>
        <end position="121"/>
    </location>
</feature>
<gene>
    <name evidence="3" type="ORF">AKAME5_002185100</name>
</gene>
<dbReference type="PANTHER" id="PTHR22834">
    <property type="entry name" value="NUCLEAR FUSION PROTEIN FUS2"/>
    <property type="match status" value="1"/>
</dbReference>
<dbReference type="InterPro" id="IPR035899">
    <property type="entry name" value="DBL_dom_sf"/>
</dbReference>
<dbReference type="PANTHER" id="PTHR22834:SF9">
    <property type="entry name" value="RHO GUANINE NUCLEOTIDE EXCHANGE FACTOR 37"/>
    <property type="match status" value="1"/>
</dbReference>
<feature type="non-terminal residue" evidence="3">
    <location>
        <position position="322"/>
    </location>
</feature>
<dbReference type="GO" id="GO:0005737">
    <property type="term" value="C:cytoplasm"/>
    <property type="evidence" value="ECO:0007669"/>
    <property type="project" value="TreeGrafter"/>
</dbReference>
<keyword evidence="4" id="KW-1185">Reference proteome</keyword>